<evidence type="ECO:0000313" key="4">
    <source>
        <dbReference type="Proteomes" id="UP000216363"/>
    </source>
</evidence>
<dbReference type="SUPFAM" id="SSF47413">
    <property type="entry name" value="lambda repressor-like DNA-binding domains"/>
    <property type="match status" value="1"/>
</dbReference>
<sequence length="110" mass="11995">MTTTKPSRLAREIAEMAGAQRRLGIMDEATYDKITARHLGEKVLPTETPMTGAEVRAVREQAHLSQAAFGRYLNVTPGYVSQLERGAAQAKGPALALLNVIRRKGIEALH</sequence>
<dbReference type="InterPro" id="IPR010982">
    <property type="entry name" value="Lambda_DNA-bd_dom_sf"/>
</dbReference>
<dbReference type="GO" id="GO:0003677">
    <property type="term" value="F:DNA binding"/>
    <property type="evidence" value="ECO:0007669"/>
    <property type="project" value="InterPro"/>
</dbReference>
<evidence type="ECO:0000259" key="1">
    <source>
        <dbReference type="PROSITE" id="PS50943"/>
    </source>
</evidence>
<dbReference type="SMART" id="SM00530">
    <property type="entry name" value="HTH_XRE"/>
    <property type="match status" value="1"/>
</dbReference>
<evidence type="ECO:0000313" key="2">
    <source>
        <dbReference type="EMBL" id="KAB2699030.1"/>
    </source>
</evidence>
<dbReference type="PROSITE" id="PS50943">
    <property type="entry name" value="HTH_CROC1"/>
    <property type="match status" value="1"/>
</dbReference>
<evidence type="ECO:0000313" key="3">
    <source>
        <dbReference type="EMBL" id="OYR32780.1"/>
    </source>
</evidence>
<dbReference type="Proteomes" id="UP000216363">
    <property type="component" value="Unassembled WGS sequence"/>
</dbReference>
<name>A0A256H0T3_9HYPH</name>
<dbReference type="InterPro" id="IPR001387">
    <property type="entry name" value="Cro/C1-type_HTH"/>
</dbReference>
<feature type="domain" description="HTH cro/C1-type" evidence="1">
    <location>
        <begin position="55"/>
        <end position="86"/>
    </location>
</feature>
<dbReference type="CDD" id="cd00093">
    <property type="entry name" value="HTH_XRE"/>
    <property type="match status" value="1"/>
</dbReference>
<dbReference type="Pfam" id="PF01381">
    <property type="entry name" value="HTH_3"/>
    <property type="match status" value="1"/>
</dbReference>
<dbReference type="AlphaFoldDB" id="A0A256H0T3"/>
<proteinExistence type="predicted"/>
<dbReference type="EMBL" id="WBWF01000036">
    <property type="protein sequence ID" value="KAB2699030.1"/>
    <property type="molecule type" value="Genomic_DNA"/>
</dbReference>
<dbReference type="RefSeq" id="WP_094513334.1">
    <property type="nucleotide sequence ID" value="NZ_JBHEEP010000044.1"/>
</dbReference>
<gene>
    <name evidence="3" type="ORF">CES86_5519</name>
    <name evidence="2" type="ORF">F9L03_25890</name>
</gene>
<accession>A0A256H0T3</accession>
<protein>
    <submittedName>
        <fullName evidence="3">Helix-turn-helix domain protein</fullName>
    </submittedName>
    <submittedName>
        <fullName evidence="2">Helix-turn-helix domain-containing protein</fullName>
    </submittedName>
</protein>
<dbReference type="Gene3D" id="1.10.260.40">
    <property type="entry name" value="lambda repressor-like DNA-binding domains"/>
    <property type="match status" value="1"/>
</dbReference>
<reference evidence="3 4" key="1">
    <citation type="submission" date="2017-07" db="EMBL/GenBank/DDBJ databases">
        <title>Draft genome of Ochrobactrum lupini type strain LUP21.</title>
        <authorList>
            <person name="Krzyzanowska D.M."/>
            <person name="Jafra S."/>
        </authorList>
    </citation>
    <scope>NUCLEOTIDE SEQUENCE [LARGE SCALE GENOMIC DNA]</scope>
    <source>
        <strain evidence="3 4">LUP21</strain>
    </source>
</reference>
<evidence type="ECO:0000313" key="5">
    <source>
        <dbReference type="Proteomes" id="UP000435957"/>
    </source>
</evidence>
<reference evidence="2 5" key="2">
    <citation type="submission" date="2019-09" db="EMBL/GenBank/DDBJ databases">
        <title>Taxonomic organization of the family Brucellaceae based on a phylogenomic approach.</title>
        <authorList>
            <person name="Leclercq S."/>
            <person name="Cloeckaert A."/>
            <person name="Zygmunt M.S."/>
        </authorList>
    </citation>
    <scope>NUCLEOTIDE SEQUENCE [LARGE SCALE GENOMIC DNA]</scope>
    <source>
        <strain evidence="2 5">LUP23</strain>
    </source>
</reference>
<dbReference type="Proteomes" id="UP000435957">
    <property type="component" value="Unassembled WGS sequence"/>
</dbReference>
<keyword evidence="5" id="KW-1185">Reference proteome</keyword>
<organism evidence="3 4">
    <name type="scientific">Brucella lupini</name>
    <dbReference type="NCBI Taxonomy" id="255457"/>
    <lineage>
        <taxon>Bacteria</taxon>
        <taxon>Pseudomonadati</taxon>
        <taxon>Pseudomonadota</taxon>
        <taxon>Alphaproteobacteria</taxon>
        <taxon>Hyphomicrobiales</taxon>
        <taxon>Brucellaceae</taxon>
        <taxon>Brucella/Ochrobactrum group</taxon>
        <taxon>Brucella</taxon>
    </lineage>
</organism>
<dbReference type="EMBL" id="NNRN01000014">
    <property type="protein sequence ID" value="OYR32780.1"/>
    <property type="molecule type" value="Genomic_DNA"/>
</dbReference>
<comment type="caution">
    <text evidence="3">The sequence shown here is derived from an EMBL/GenBank/DDBJ whole genome shotgun (WGS) entry which is preliminary data.</text>
</comment>